<feature type="non-terminal residue" evidence="2">
    <location>
        <position position="110"/>
    </location>
</feature>
<dbReference type="EMBL" id="BARU01033498">
    <property type="protein sequence ID" value="GAH68122.1"/>
    <property type="molecule type" value="Genomic_DNA"/>
</dbReference>
<dbReference type="PANTHER" id="PTHR46313:SF3">
    <property type="entry name" value="PROLYCOPENE ISOMERASE, CHLOROPLASTIC"/>
    <property type="match status" value="1"/>
</dbReference>
<proteinExistence type="predicted"/>
<feature type="transmembrane region" description="Helical" evidence="1">
    <location>
        <begin position="15"/>
        <end position="35"/>
    </location>
</feature>
<protein>
    <recommendedName>
        <fullName evidence="3">FAD-dependent oxidoreductase 2 FAD binding domain-containing protein</fullName>
    </recommendedName>
</protein>
<name>X1HFC6_9ZZZZ</name>
<dbReference type="InterPro" id="IPR045892">
    <property type="entry name" value="CrtISO-like"/>
</dbReference>
<dbReference type="AlphaFoldDB" id="X1HFC6"/>
<accession>X1HFC6</accession>
<sequence>MNNNNYDESRVISKYPVIVIGAGLGGLGAACQLVLRGEKVLLLEKHNVPGGFATSFVRGRFEFEGALHELSDIGTKNNRGSLYRFLEKLGIVPNKLEFIQVPEFYRSVFS</sequence>
<dbReference type="SUPFAM" id="SSF51905">
    <property type="entry name" value="FAD/NAD(P)-binding domain"/>
    <property type="match status" value="1"/>
</dbReference>
<comment type="caution">
    <text evidence="2">The sequence shown here is derived from an EMBL/GenBank/DDBJ whole genome shotgun (WGS) entry which is preliminary data.</text>
</comment>
<dbReference type="PANTHER" id="PTHR46313">
    <property type="match status" value="1"/>
</dbReference>
<evidence type="ECO:0008006" key="3">
    <source>
        <dbReference type="Google" id="ProtNLM"/>
    </source>
</evidence>
<gene>
    <name evidence="2" type="ORF">S03H2_52701</name>
</gene>
<keyword evidence="1" id="KW-0472">Membrane</keyword>
<dbReference type="Gene3D" id="3.50.50.60">
    <property type="entry name" value="FAD/NAD(P)-binding domain"/>
    <property type="match status" value="1"/>
</dbReference>
<organism evidence="2">
    <name type="scientific">marine sediment metagenome</name>
    <dbReference type="NCBI Taxonomy" id="412755"/>
    <lineage>
        <taxon>unclassified sequences</taxon>
        <taxon>metagenomes</taxon>
        <taxon>ecological metagenomes</taxon>
    </lineage>
</organism>
<reference evidence="2" key="1">
    <citation type="journal article" date="2014" name="Front. Microbiol.">
        <title>High frequency of phylogenetically diverse reductive dehalogenase-homologous genes in deep subseafloor sedimentary metagenomes.</title>
        <authorList>
            <person name="Kawai M."/>
            <person name="Futagami T."/>
            <person name="Toyoda A."/>
            <person name="Takaki Y."/>
            <person name="Nishi S."/>
            <person name="Hori S."/>
            <person name="Arai W."/>
            <person name="Tsubouchi T."/>
            <person name="Morono Y."/>
            <person name="Uchiyama I."/>
            <person name="Ito T."/>
            <person name="Fujiyama A."/>
            <person name="Inagaki F."/>
            <person name="Takami H."/>
        </authorList>
    </citation>
    <scope>NUCLEOTIDE SEQUENCE</scope>
    <source>
        <strain evidence="2">Expedition CK06-06</strain>
    </source>
</reference>
<dbReference type="Pfam" id="PF13450">
    <property type="entry name" value="NAD_binding_8"/>
    <property type="match status" value="1"/>
</dbReference>
<dbReference type="InterPro" id="IPR036188">
    <property type="entry name" value="FAD/NAD-bd_sf"/>
</dbReference>
<keyword evidence="1" id="KW-1133">Transmembrane helix</keyword>
<keyword evidence="1" id="KW-0812">Transmembrane</keyword>
<evidence type="ECO:0000256" key="1">
    <source>
        <dbReference type="SAM" id="Phobius"/>
    </source>
</evidence>
<dbReference type="GO" id="GO:0016116">
    <property type="term" value="P:carotenoid metabolic process"/>
    <property type="evidence" value="ECO:0007669"/>
    <property type="project" value="InterPro"/>
</dbReference>
<evidence type="ECO:0000313" key="2">
    <source>
        <dbReference type="EMBL" id="GAH68122.1"/>
    </source>
</evidence>